<proteinExistence type="predicted"/>
<dbReference type="RefSeq" id="WP_138593354.1">
    <property type="nucleotide sequence ID" value="NZ_PNBW01000063.1"/>
</dbReference>
<dbReference type="AlphaFoldDB" id="A0A5S3V110"/>
<evidence type="ECO:0000313" key="2">
    <source>
        <dbReference type="EMBL" id="TMO64149.1"/>
    </source>
</evidence>
<organism evidence="2 5">
    <name type="scientific">Pseudoalteromonas aurantia</name>
    <dbReference type="NCBI Taxonomy" id="43654"/>
    <lineage>
        <taxon>Bacteria</taxon>
        <taxon>Pseudomonadati</taxon>
        <taxon>Pseudomonadota</taxon>
        <taxon>Gammaproteobacteria</taxon>
        <taxon>Alteromonadales</taxon>
        <taxon>Pseudoalteromonadaceae</taxon>
        <taxon>Pseudoalteromonas</taxon>
    </lineage>
</organism>
<sequence length="167" mass="18015">MKKLSSIVSLLALSCGAQANTLSVSQGPLTLSKDDFRPITKPYANREAVVGYVALVDVTGAKPSLLFDIAGKVSTRWFAGNFGLTTKVTCNGVPVGADASYGYRKNRSSVPAMPNIYELRHDMEACTQIRIELVKKGSLSKQFYTRVEDIDFTVAVDGLSATSENTL</sequence>
<protein>
    <submittedName>
        <fullName evidence="2">Uncharacterized protein</fullName>
    </submittedName>
</protein>
<accession>A0A5S3V110</accession>
<dbReference type="PROSITE" id="PS51257">
    <property type="entry name" value="PROKAR_LIPOPROTEIN"/>
    <property type="match status" value="1"/>
</dbReference>
<feature type="chain" id="PRO_5024339668" evidence="1">
    <location>
        <begin position="20"/>
        <end position="167"/>
    </location>
</feature>
<dbReference type="Proteomes" id="UP000307164">
    <property type="component" value="Unassembled WGS sequence"/>
</dbReference>
<feature type="signal peptide" evidence="1">
    <location>
        <begin position="1"/>
        <end position="19"/>
    </location>
</feature>
<dbReference type="OrthoDB" id="6289237at2"/>
<evidence type="ECO:0000313" key="5">
    <source>
        <dbReference type="Proteomes" id="UP000307217"/>
    </source>
</evidence>
<dbReference type="EMBL" id="PNBW01000063">
    <property type="protein sequence ID" value="TMO73199.1"/>
    <property type="molecule type" value="Genomic_DNA"/>
</dbReference>
<comment type="caution">
    <text evidence="2">The sequence shown here is derived from an EMBL/GenBank/DDBJ whole genome shotgun (WGS) entry which is preliminary data.</text>
</comment>
<evidence type="ECO:0000256" key="1">
    <source>
        <dbReference type="SAM" id="SignalP"/>
    </source>
</evidence>
<name>A0A5S3V110_9GAMM</name>
<dbReference type="EMBL" id="PNBX01000111">
    <property type="protein sequence ID" value="TMO64149.1"/>
    <property type="molecule type" value="Genomic_DNA"/>
</dbReference>
<reference evidence="2" key="3">
    <citation type="submission" date="2019-09" db="EMBL/GenBank/DDBJ databases">
        <title>Co-occurence of chitin degradation, pigmentation and bioactivity in marine Pseudoalteromonas.</title>
        <authorList>
            <person name="Sonnenschein E.C."/>
            <person name="Bech P.K."/>
        </authorList>
    </citation>
    <scope>NUCLEOTIDE SEQUENCE</scope>
    <source>
        <strain evidence="2">S3790</strain>
    </source>
</reference>
<evidence type="ECO:0000313" key="4">
    <source>
        <dbReference type="Proteomes" id="UP000307164"/>
    </source>
</evidence>
<dbReference type="Proteomes" id="UP000307217">
    <property type="component" value="Unassembled WGS sequence"/>
</dbReference>
<reference evidence="4 5" key="2">
    <citation type="submission" date="2019-06" db="EMBL/GenBank/DDBJ databases">
        <title>Co-occurence of chitin degradation, pigmentation and bioactivity in marine Pseudoalteromonas.</title>
        <authorList>
            <person name="Sonnenschein E.C."/>
            <person name="Bech P.K."/>
        </authorList>
    </citation>
    <scope>NUCLEOTIDE SEQUENCE [LARGE SCALE GENOMIC DNA]</scope>
    <source>
        <strain evidence="5">S3790</strain>
        <strain evidence="3 4">S3895</strain>
    </source>
</reference>
<evidence type="ECO:0000313" key="3">
    <source>
        <dbReference type="EMBL" id="TMO73199.1"/>
    </source>
</evidence>
<reference evidence="2 5" key="1">
    <citation type="submission" date="2018-01" db="EMBL/GenBank/DDBJ databases">
        <authorList>
            <person name="Paulsen S."/>
            <person name="Gram L.K."/>
        </authorList>
    </citation>
    <scope>NUCLEOTIDE SEQUENCE [LARGE SCALE GENOMIC DNA]</scope>
    <source>
        <strain evidence="2 5">S3790</strain>
        <strain evidence="3">S3895</strain>
    </source>
</reference>
<gene>
    <name evidence="2" type="ORF">CWC19_18560</name>
    <name evidence="3" type="ORF">CWC20_13770</name>
</gene>
<keyword evidence="4" id="KW-1185">Reference proteome</keyword>
<keyword evidence="1" id="KW-0732">Signal</keyword>